<dbReference type="PANTHER" id="PTHR11927:SF9">
    <property type="entry name" value="L-FUCOSYLTRANSFERASE"/>
    <property type="match status" value="1"/>
</dbReference>
<dbReference type="PANTHER" id="PTHR11927">
    <property type="entry name" value="GALACTOSIDE 2-L-FUCOSYLTRANSFERASE"/>
    <property type="match status" value="1"/>
</dbReference>
<proteinExistence type="predicted"/>
<organism evidence="3 4">
    <name type="scientific">Parablautia intestinalis</name>
    <dbReference type="NCBI Taxonomy" id="2320100"/>
    <lineage>
        <taxon>Bacteria</taxon>
        <taxon>Bacillati</taxon>
        <taxon>Bacillota</taxon>
        <taxon>Clostridia</taxon>
        <taxon>Lachnospirales</taxon>
        <taxon>Lachnospiraceae</taxon>
        <taxon>Parablautia</taxon>
    </lineage>
</organism>
<dbReference type="GO" id="GO:0008107">
    <property type="term" value="F:galactoside 2-alpha-L-fucosyltransferase activity"/>
    <property type="evidence" value="ECO:0007669"/>
    <property type="project" value="InterPro"/>
</dbReference>
<accession>A0A3A9AKA5</accession>
<dbReference type="OrthoDB" id="9794601at2"/>
<evidence type="ECO:0000313" key="3">
    <source>
        <dbReference type="EMBL" id="RKI91748.1"/>
    </source>
</evidence>
<dbReference type="Proteomes" id="UP000280696">
    <property type="component" value="Unassembled WGS sequence"/>
</dbReference>
<dbReference type="Pfam" id="PF01531">
    <property type="entry name" value="Glyco_transf_11"/>
    <property type="match status" value="1"/>
</dbReference>
<evidence type="ECO:0000256" key="1">
    <source>
        <dbReference type="ARBA" id="ARBA00022676"/>
    </source>
</evidence>
<keyword evidence="2 3" id="KW-0808">Transferase</keyword>
<dbReference type="InterPro" id="IPR002516">
    <property type="entry name" value="Glyco_trans_11"/>
</dbReference>
<keyword evidence="1 3" id="KW-0328">Glycosyltransferase</keyword>
<dbReference type="Gene3D" id="3.40.50.11350">
    <property type="match status" value="1"/>
</dbReference>
<comment type="caution">
    <text evidence="3">The sequence shown here is derived from an EMBL/GenBank/DDBJ whole genome shotgun (WGS) entry which is preliminary data.</text>
</comment>
<dbReference type="GO" id="GO:0005975">
    <property type="term" value="P:carbohydrate metabolic process"/>
    <property type="evidence" value="ECO:0007669"/>
    <property type="project" value="InterPro"/>
</dbReference>
<dbReference type="GO" id="GO:0016020">
    <property type="term" value="C:membrane"/>
    <property type="evidence" value="ECO:0007669"/>
    <property type="project" value="InterPro"/>
</dbReference>
<protein>
    <submittedName>
        <fullName evidence="3">Alpha-1,2-fucosyltransferase</fullName>
    </submittedName>
</protein>
<dbReference type="CDD" id="cd11301">
    <property type="entry name" value="Fut1_Fut2_like"/>
    <property type="match status" value="1"/>
</dbReference>
<dbReference type="EMBL" id="RAYQ01000008">
    <property type="protein sequence ID" value="RKI91748.1"/>
    <property type="molecule type" value="Genomic_DNA"/>
</dbReference>
<evidence type="ECO:0000256" key="2">
    <source>
        <dbReference type="ARBA" id="ARBA00022679"/>
    </source>
</evidence>
<evidence type="ECO:0000313" key="4">
    <source>
        <dbReference type="Proteomes" id="UP000280696"/>
    </source>
</evidence>
<dbReference type="AlphaFoldDB" id="A0A3A9AKA5"/>
<reference evidence="3 4" key="1">
    <citation type="submission" date="2018-09" db="EMBL/GenBank/DDBJ databases">
        <title>Murine metabolic-syndrome-specific gut microbial biobank.</title>
        <authorList>
            <person name="Liu C."/>
        </authorList>
    </citation>
    <scope>NUCLEOTIDE SEQUENCE [LARGE SCALE GENOMIC DNA]</scope>
    <source>
        <strain evidence="3 4">0.1xD8-82</strain>
    </source>
</reference>
<sequence>MVIIRMTGGLGNQMFQYALYLKLCSMGKEVKFDDFTEYEGREARPVMLWVFGIDYPRATKEELNIITDGFLKLSHRIRRKLFGRKSLEYHERDGNFDQQVLAKDPAYLTGYFQSEKYFKDIEEKVRQAFVFSERIWSGCSNASDSNKLGLKDGRKLAVEQYLEQIENCLSVSVHVRRGDYLENNEVYGGICTEKYYLSAFERMLDAFSGAVFFLFSNDTAWAGRWIKELGRELKLSKDRFVVVEGATEDTGYLDLLLMSRCRHHILANSSFSWWGAWLNASGEKLVIAPSKWFNNQDLQDIYTEDMIRISPEGECMSL</sequence>
<keyword evidence="4" id="KW-1185">Reference proteome</keyword>
<name>A0A3A9AKA5_9FIRM</name>
<gene>
    <name evidence="3" type="ORF">D7V94_09115</name>
</gene>
<dbReference type="RefSeq" id="WP_120468973.1">
    <property type="nucleotide sequence ID" value="NZ_CATAJS010000001.1"/>
</dbReference>